<dbReference type="PANTHER" id="PTHR32552:SF74">
    <property type="entry name" value="HYDROXAMATE SIDEROPHORE RECEPTOR FHUE"/>
    <property type="match status" value="1"/>
</dbReference>
<evidence type="ECO:0000256" key="2">
    <source>
        <dbReference type="ARBA" id="ARBA00009810"/>
    </source>
</evidence>
<evidence type="ECO:0000256" key="10">
    <source>
        <dbReference type="ARBA" id="ARBA00023077"/>
    </source>
</evidence>
<dbReference type="NCBIfam" id="TIGR01783">
    <property type="entry name" value="TonB-siderophor"/>
    <property type="match status" value="1"/>
</dbReference>
<accession>A0A7Y7XI26</accession>
<dbReference type="InterPro" id="IPR012910">
    <property type="entry name" value="Plug_dom"/>
</dbReference>
<comment type="similarity">
    <text evidence="2 14 16">Belongs to the TonB-dependent receptor family.</text>
</comment>
<evidence type="ECO:0000256" key="12">
    <source>
        <dbReference type="ARBA" id="ARBA00023170"/>
    </source>
</evidence>
<dbReference type="GO" id="GO:0038023">
    <property type="term" value="F:signaling receptor activity"/>
    <property type="evidence" value="ECO:0007669"/>
    <property type="project" value="InterPro"/>
</dbReference>
<proteinExistence type="inferred from homology"/>
<dbReference type="SMART" id="SM00965">
    <property type="entry name" value="STN"/>
    <property type="match status" value="1"/>
</dbReference>
<comment type="caution">
    <text evidence="20">The sequence shown here is derived from an EMBL/GenBank/DDBJ whole genome shotgun (WGS) entry which is preliminary data.</text>
</comment>
<dbReference type="PROSITE" id="PS01156">
    <property type="entry name" value="TONB_DEPENDENT_REC_2"/>
    <property type="match status" value="1"/>
</dbReference>
<evidence type="ECO:0000256" key="11">
    <source>
        <dbReference type="ARBA" id="ARBA00023136"/>
    </source>
</evidence>
<dbReference type="InterPro" id="IPR000531">
    <property type="entry name" value="Beta-barrel_TonB"/>
</dbReference>
<sequence>MPKQHRLTPLSKALLVRQLFCSPPSLAVMGMALALPLAAQVQAQEFEFNISTQPLGTALQELGRQGNIQILYNPERVQGLRGAPVKGVFTPGQAASELLKNTGVDYNLQGDTLTLSDTAAAKGSGLTLAATNVSGQALGTNTDGTGSYTTGAVTIGKTAQTLRETPQSVTVVTRQQMDDKNLTSLDQVMDQATGITLSSRNFGDNQYNSRGFELGADAYMIDGVPGLSYSPTGWITPDTAVFDRVEILRGAAGLLVGNGNPGGAVNLVRKRPSADPHYSITTRIGSNDFYRTDLDATGRLNDSGSVRGRMVVAYEDRHYFYDSASSRKPVFYGIVEADLNDDNTLSVGLRNQTSVTNGYSIFGLPRYSNGQALGISRATSLTQNWNRHENQQTEVFAELEHRFNEDWKSKTSVTHSQGSFDQQAALPRGSINPVTGAGSTLVDALFRQDSVVSNGLDTNLTGNFSAFGLEHSVMIGANWSDQRLRSKETDIDLDTPIDVFDPDHNAIAEPLRTGWDQITDDETRRYGVYGNTRLHLTQDLSLVLGGRLSWYEYQTKNAYTAVKQSNSQNGQFTPFAGLIYDFNDKWSWYASYADIFLPQSEYRTVSGSLLDPAIGTNYETGVKGELYDGRLNVSAAVFYIKQKNVAVTDPNAGNTLCPLSFGQSCYIGGTVQRSKGYELEASGEVLPGWQVAGGYTFNVTDSSTGGPTDYQTPKHLLRASTTYNLQGDWNRLTVGGGVSAQSGYSTTVYGPTVSNGGRAVWDALASYKINKNWKVGLDVKNVFDKVYYKSVGELGRGNFYGDPRTYMLTIRTDF</sequence>
<evidence type="ECO:0000256" key="6">
    <source>
        <dbReference type="ARBA" id="ARBA00022692"/>
    </source>
</evidence>
<keyword evidence="13 14" id="KW-0998">Cell outer membrane</keyword>
<protein>
    <submittedName>
        <fullName evidence="20">TonB-dependent siderophore receptor</fullName>
    </submittedName>
</protein>
<keyword evidence="7 18" id="KW-0732">Signal</keyword>
<evidence type="ECO:0000256" key="18">
    <source>
        <dbReference type="SAM" id="SignalP"/>
    </source>
</evidence>
<feature type="short sequence motif" description="TonB C-terminal box" evidence="15">
    <location>
        <begin position="797"/>
        <end position="814"/>
    </location>
</feature>
<keyword evidence="10 16" id="KW-0798">TonB box</keyword>
<evidence type="ECO:0000256" key="15">
    <source>
        <dbReference type="PROSITE-ProRule" id="PRU10144"/>
    </source>
</evidence>
<dbReference type="PANTHER" id="PTHR32552">
    <property type="entry name" value="FERRICHROME IRON RECEPTOR-RELATED"/>
    <property type="match status" value="1"/>
</dbReference>
<dbReference type="PROSITE" id="PS52016">
    <property type="entry name" value="TONB_DEPENDENT_REC_3"/>
    <property type="match status" value="1"/>
</dbReference>
<dbReference type="Gene3D" id="2.170.130.10">
    <property type="entry name" value="TonB-dependent receptor, plug domain"/>
    <property type="match status" value="1"/>
</dbReference>
<dbReference type="Pfam" id="PF00593">
    <property type="entry name" value="TonB_dep_Rec_b-barrel"/>
    <property type="match status" value="1"/>
</dbReference>
<reference evidence="20 21" key="1">
    <citation type="submission" date="2020-04" db="EMBL/GenBank/DDBJ databases">
        <title>Molecular characterization of pseudomonads from Agaricus bisporus reveal novel blotch 2 pathogens in Western Europe.</title>
        <authorList>
            <person name="Taparia T."/>
            <person name="Krijger M."/>
            <person name="Haynes E."/>
            <person name="Elpinstone J.G."/>
            <person name="Noble R."/>
            <person name="Van Der Wolf J."/>
        </authorList>
    </citation>
    <scope>NUCLEOTIDE SEQUENCE [LARGE SCALE GENOMIC DNA]</scope>
    <source>
        <strain evidence="20 21">H7001</strain>
    </source>
</reference>
<dbReference type="Pfam" id="PF07715">
    <property type="entry name" value="Plug"/>
    <property type="match status" value="1"/>
</dbReference>
<evidence type="ECO:0000256" key="16">
    <source>
        <dbReference type="RuleBase" id="RU003357"/>
    </source>
</evidence>
<name>A0A7Y7XI26_9PSED</name>
<dbReference type="InterPro" id="IPR036942">
    <property type="entry name" value="Beta-barrel_TonB_sf"/>
</dbReference>
<evidence type="ECO:0000256" key="5">
    <source>
        <dbReference type="ARBA" id="ARBA00022496"/>
    </source>
</evidence>
<keyword evidence="12 20" id="KW-0675">Receptor</keyword>
<evidence type="ECO:0000256" key="7">
    <source>
        <dbReference type="ARBA" id="ARBA00022729"/>
    </source>
</evidence>
<dbReference type="Proteomes" id="UP000539985">
    <property type="component" value="Unassembled WGS sequence"/>
</dbReference>
<evidence type="ECO:0000256" key="3">
    <source>
        <dbReference type="ARBA" id="ARBA00022448"/>
    </source>
</evidence>
<dbReference type="AlphaFoldDB" id="A0A7Y7XI26"/>
<dbReference type="CDD" id="cd01347">
    <property type="entry name" value="ligand_gated_channel"/>
    <property type="match status" value="1"/>
</dbReference>
<evidence type="ECO:0000313" key="21">
    <source>
        <dbReference type="Proteomes" id="UP000539985"/>
    </source>
</evidence>
<evidence type="ECO:0000256" key="4">
    <source>
        <dbReference type="ARBA" id="ARBA00022452"/>
    </source>
</evidence>
<keyword evidence="9" id="KW-0406">Ion transport</keyword>
<dbReference type="InterPro" id="IPR010105">
    <property type="entry name" value="TonB_sidphr_rcpt"/>
</dbReference>
<dbReference type="EMBL" id="JACAQB010000028">
    <property type="protein sequence ID" value="NWC00061.1"/>
    <property type="molecule type" value="Genomic_DNA"/>
</dbReference>
<evidence type="ECO:0000256" key="13">
    <source>
        <dbReference type="ARBA" id="ARBA00023237"/>
    </source>
</evidence>
<evidence type="ECO:0000256" key="1">
    <source>
        <dbReference type="ARBA" id="ARBA00004571"/>
    </source>
</evidence>
<comment type="subcellular location">
    <subcellularLocation>
        <location evidence="1 14">Cell outer membrane</location>
        <topology evidence="1 14">Multi-pass membrane protein</topology>
    </subcellularLocation>
</comment>
<dbReference type="Gene3D" id="3.55.50.30">
    <property type="match status" value="1"/>
</dbReference>
<feature type="region of interest" description="Disordered" evidence="17">
    <location>
        <begin position="408"/>
        <end position="428"/>
    </location>
</feature>
<dbReference type="InterPro" id="IPR039426">
    <property type="entry name" value="TonB-dep_rcpt-like"/>
</dbReference>
<dbReference type="InterPro" id="IPR037066">
    <property type="entry name" value="Plug_dom_sf"/>
</dbReference>
<gene>
    <name evidence="20" type="ORF">HX882_29730</name>
</gene>
<evidence type="ECO:0000256" key="17">
    <source>
        <dbReference type="SAM" id="MobiDB-lite"/>
    </source>
</evidence>
<dbReference type="InterPro" id="IPR010917">
    <property type="entry name" value="TonB_rcpt_CS"/>
</dbReference>
<keyword evidence="8" id="KW-0408">Iron</keyword>
<keyword evidence="5" id="KW-0410">Iron transport</keyword>
<dbReference type="GO" id="GO:0015891">
    <property type="term" value="P:siderophore transport"/>
    <property type="evidence" value="ECO:0007669"/>
    <property type="project" value="InterPro"/>
</dbReference>
<dbReference type="InterPro" id="IPR011662">
    <property type="entry name" value="Secretin/TonB_short_N"/>
</dbReference>
<dbReference type="GO" id="GO:0015344">
    <property type="term" value="F:siderophore uptake transmembrane transporter activity"/>
    <property type="evidence" value="ECO:0007669"/>
    <property type="project" value="TreeGrafter"/>
</dbReference>
<evidence type="ECO:0000259" key="19">
    <source>
        <dbReference type="SMART" id="SM00965"/>
    </source>
</evidence>
<dbReference type="FunFam" id="2.170.130.10:FF:000010">
    <property type="entry name" value="Ferripyoverdine receptor"/>
    <property type="match status" value="1"/>
</dbReference>
<feature type="domain" description="Secretin/TonB short N-terminal" evidence="19">
    <location>
        <begin position="68"/>
        <end position="118"/>
    </location>
</feature>
<dbReference type="Gene3D" id="2.40.170.20">
    <property type="entry name" value="TonB-dependent receptor, beta-barrel domain"/>
    <property type="match status" value="1"/>
</dbReference>
<keyword evidence="4 14" id="KW-1134">Transmembrane beta strand</keyword>
<feature type="compositionally biased region" description="Polar residues" evidence="17">
    <location>
        <begin position="410"/>
        <end position="422"/>
    </location>
</feature>
<evidence type="ECO:0000256" key="9">
    <source>
        <dbReference type="ARBA" id="ARBA00023065"/>
    </source>
</evidence>
<keyword evidence="11 14" id="KW-0472">Membrane</keyword>
<evidence type="ECO:0000256" key="8">
    <source>
        <dbReference type="ARBA" id="ARBA00023004"/>
    </source>
</evidence>
<evidence type="ECO:0000256" key="14">
    <source>
        <dbReference type="PROSITE-ProRule" id="PRU01360"/>
    </source>
</evidence>
<feature type="signal peptide" evidence="18">
    <location>
        <begin position="1"/>
        <end position="27"/>
    </location>
</feature>
<keyword evidence="3 14" id="KW-0813">Transport</keyword>
<feature type="chain" id="PRO_5031386428" evidence="18">
    <location>
        <begin position="28"/>
        <end position="814"/>
    </location>
</feature>
<organism evidence="20 21">
    <name type="scientific">Pseudomonas gingeri</name>
    <dbReference type="NCBI Taxonomy" id="117681"/>
    <lineage>
        <taxon>Bacteria</taxon>
        <taxon>Pseudomonadati</taxon>
        <taxon>Pseudomonadota</taxon>
        <taxon>Gammaproteobacteria</taxon>
        <taxon>Pseudomonadales</taxon>
        <taxon>Pseudomonadaceae</taxon>
        <taxon>Pseudomonas</taxon>
    </lineage>
</organism>
<keyword evidence="6 14" id="KW-0812">Transmembrane</keyword>
<dbReference type="GO" id="GO:0009279">
    <property type="term" value="C:cell outer membrane"/>
    <property type="evidence" value="ECO:0007669"/>
    <property type="project" value="UniProtKB-SubCell"/>
</dbReference>
<dbReference type="SUPFAM" id="SSF56935">
    <property type="entry name" value="Porins"/>
    <property type="match status" value="1"/>
</dbReference>
<evidence type="ECO:0000313" key="20">
    <source>
        <dbReference type="EMBL" id="NWC00061.1"/>
    </source>
</evidence>